<dbReference type="SUPFAM" id="SSF63817">
    <property type="entry name" value="Sortase"/>
    <property type="match status" value="1"/>
</dbReference>
<name>A0ABT9D6V3_9CELL</name>
<keyword evidence="1" id="KW-0378">Hydrolase</keyword>
<organism evidence="3 4">
    <name type="scientific">Actinotalea lenta</name>
    <dbReference type="NCBI Taxonomy" id="3064654"/>
    <lineage>
        <taxon>Bacteria</taxon>
        <taxon>Bacillati</taxon>
        <taxon>Actinomycetota</taxon>
        <taxon>Actinomycetes</taxon>
        <taxon>Micrococcales</taxon>
        <taxon>Cellulomonadaceae</taxon>
        <taxon>Actinotalea</taxon>
    </lineage>
</organism>
<feature type="region of interest" description="Disordered" evidence="2">
    <location>
        <begin position="37"/>
        <end position="62"/>
    </location>
</feature>
<comment type="caution">
    <text evidence="3">The sequence shown here is derived from an EMBL/GenBank/DDBJ whole genome shotgun (WGS) entry which is preliminary data.</text>
</comment>
<dbReference type="InterPro" id="IPR005754">
    <property type="entry name" value="Sortase"/>
</dbReference>
<proteinExistence type="predicted"/>
<dbReference type="Gene3D" id="2.40.260.10">
    <property type="entry name" value="Sortase"/>
    <property type="match status" value="1"/>
</dbReference>
<reference evidence="3 4" key="1">
    <citation type="submission" date="2023-07" db="EMBL/GenBank/DDBJ databases">
        <title>Description of novel actinomycetes strains, isolated from tidal flat sediment.</title>
        <authorList>
            <person name="Lu C."/>
        </authorList>
    </citation>
    <scope>NUCLEOTIDE SEQUENCE [LARGE SCALE GENOMIC DNA]</scope>
    <source>
        <strain evidence="3 4">SYSU T00b441</strain>
    </source>
</reference>
<evidence type="ECO:0000313" key="4">
    <source>
        <dbReference type="Proteomes" id="UP001232536"/>
    </source>
</evidence>
<dbReference type="Proteomes" id="UP001232536">
    <property type="component" value="Unassembled WGS sequence"/>
</dbReference>
<dbReference type="CDD" id="cd05829">
    <property type="entry name" value="Sortase_F"/>
    <property type="match status" value="1"/>
</dbReference>
<accession>A0ABT9D6V3</accession>
<dbReference type="InterPro" id="IPR042001">
    <property type="entry name" value="Sortase_F"/>
</dbReference>
<evidence type="ECO:0000313" key="3">
    <source>
        <dbReference type="EMBL" id="MDO8106255.1"/>
    </source>
</evidence>
<dbReference type="RefSeq" id="WP_304599934.1">
    <property type="nucleotide sequence ID" value="NZ_JAUQYP010000001.1"/>
</dbReference>
<sequence>MNPARRTVPPIVAAALAVAVVVAVALGPAGRDRSAAEASAGSVPSTALPPSPTAVVTPTAPTPDIPVRDATAPAAALAPAPVHLSLPTIDADLPVDPVGVAQDGQMEIPPLAERAGWYRFGPAPGSDRGSAVIAAHVDSDASGGTGPFVRLHELAQGDVAQVDLADGSTLSYRVDQVVSVPKTDVAWPDVFTRQGAPRLVLVTCGGTWQPAVRHYSNNVIAYLSPVGP</sequence>
<gene>
    <name evidence="3" type="ORF">Q6348_03485</name>
</gene>
<dbReference type="EMBL" id="JAUQYP010000001">
    <property type="protein sequence ID" value="MDO8106255.1"/>
    <property type="molecule type" value="Genomic_DNA"/>
</dbReference>
<evidence type="ECO:0000256" key="2">
    <source>
        <dbReference type="SAM" id="MobiDB-lite"/>
    </source>
</evidence>
<protein>
    <submittedName>
        <fullName evidence="3">Class F sortase</fullName>
    </submittedName>
</protein>
<keyword evidence="4" id="KW-1185">Reference proteome</keyword>
<dbReference type="Pfam" id="PF04203">
    <property type="entry name" value="Sortase"/>
    <property type="match status" value="1"/>
</dbReference>
<dbReference type="InterPro" id="IPR023365">
    <property type="entry name" value="Sortase_dom-sf"/>
</dbReference>
<evidence type="ECO:0000256" key="1">
    <source>
        <dbReference type="ARBA" id="ARBA00022801"/>
    </source>
</evidence>